<dbReference type="RefSeq" id="WP_092991365.1">
    <property type="nucleotide sequence ID" value="NZ_FMWD01000001.1"/>
</dbReference>
<evidence type="ECO:0000256" key="5">
    <source>
        <dbReference type="ARBA" id="ARBA00023152"/>
    </source>
</evidence>
<dbReference type="Pfam" id="PF10143">
    <property type="entry name" value="PhosphMutase"/>
    <property type="match status" value="1"/>
</dbReference>
<dbReference type="OrthoDB" id="9803751at2"/>
<sequence length="406" mass="44213">MTEHGDISDVWEDLVQGGGKIVYLVLDGGGGLADPFTVRTALQGARTPNLDRIASASETGLMEPVGPGITPGSGPGHLAMFGYDPLRYRIGRGVLSALGVDFELREGDVAARVNFATSEAGKVVDRRAGRLDSDVNRRLCKKVLDSLELEFDGELYLETVSEHRAVLVLRGEGLGGELTDTDPQATGREPLPPQAQDEGSRRTVELVNRFLEQAHRALAGEPANTLLLRGFQRYSPLPSIQQRFGLRGLCLAQYPMYRGVSRLLGMKLGPRPESVEAMFKALQQRYHDEDIDLFFLHVKGTDKAGEDGDWVAKVAVIEEVDRLLPRVLAIDPDVLVITSDHSTPAVMGRHSWHPVPTLIRSQYARIDATQHFDETACATGSLGLRPGLHLMGLALANAGRLKKFGA</sequence>
<dbReference type="EMBL" id="FMWD01000001">
    <property type="protein sequence ID" value="SCZ49049.1"/>
    <property type="molecule type" value="Genomic_DNA"/>
</dbReference>
<evidence type="ECO:0000256" key="4">
    <source>
        <dbReference type="ARBA" id="ARBA00005524"/>
    </source>
</evidence>
<evidence type="ECO:0000256" key="1">
    <source>
        <dbReference type="ARBA" id="ARBA00000370"/>
    </source>
</evidence>
<dbReference type="GO" id="GO:0006096">
    <property type="term" value="P:glycolytic process"/>
    <property type="evidence" value="ECO:0007669"/>
    <property type="project" value="UniProtKB-KW"/>
</dbReference>
<dbReference type="STRING" id="415747.SAMN03097708_00005"/>
<dbReference type="Gene3D" id="3.30.70.2130">
    <property type="entry name" value="Metalloenzyme domain"/>
    <property type="match status" value="1"/>
</dbReference>
<keyword evidence="5" id="KW-0324">Glycolysis</keyword>
<dbReference type="PANTHER" id="PTHR31209:SF0">
    <property type="entry name" value="METALLOENZYME DOMAIN-CONTAINING PROTEIN"/>
    <property type="match status" value="1"/>
</dbReference>
<dbReference type="InterPro" id="IPR004456">
    <property type="entry name" value="Pglycerate_mutase_ApgM"/>
</dbReference>
<dbReference type="PIRSF" id="PIRSF006392">
    <property type="entry name" value="IPGAM_arch"/>
    <property type="match status" value="1"/>
</dbReference>
<dbReference type="NCBIfam" id="TIGR00306">
    <property type="entry name" value="apgM"/>
    <property type="match status" value="1"/>
</dbReference>
<organism evidence="8 9">
    <name type="scientific">Thiohalomonas denitrificans</name>
    <dbReference type="NCBI Taxonomy" id="415747"/>
    <lineage>
        <taxon>Bacteria</taxon>
        <taxon>Pseudomonadati</taxon>
        <taxon>Pseudomonadota</taxon>
        <taxon>Gammaproteobacteria</taxon>
        <taxon>Thiohalomonadales</taxon>
        <taxon>Thiohalomonadaceae</taxon>
        <taxon>Thiohalomonas</taxon>
    </lineage>
</organism>
<dbReference type="InterPro" id="IPR017850">
    <property type="entry name" value="Alkaline_phosphatase_core_sf"/>
</dbReference>
<proteinExistence type="inferred from homology"/>
<dbReference type="PANTHER" id="PTHR31209">
    <property type="entry name" value="COFACTOR-INDEPENDENT PHOSPHOGLYCERATE MUTASE"/>
    <property type="match status" value="1"/>
</dbReference>
<name>A0A1G5PJ24_9GAMM</name>
<dbReference type="Proteomes" id="UP000199648">
    <property type="component" value="Unassembled WGS sequence"/>
</dbReference>
<protein>
    <submittedName>
        <fullName evidence="8">2,3-bisphosphoglycerate-independent phosphoglycerate mutase</fullName>
    </submittedName>
</protein>
<dbReference type="NCBIfam" id="NF003160">
    <property type="entry name" value="PRK04135.1"/>
    <property type="match status" value="1"/>
</dbReference>
<comment type="pathway">
    <text evidence="3">Carbohydrate degradation.</text>
</comment>
<feature type="domain" description="Metalloenzyme" evidence="7">
    <location>
        <begin position="20"/>
        <end position="394"/>
    </location>
</feature>
<reference evidence="8 9" key="1">
    <citation type="submission" date="2016-10" db="EMBL/GenBank/DDBJ databases">
        <authorList>
            <person name="de Groot N.N."/>
        </authorList>
    </citation>
    <scope>NUCLEOTIDE SEQUENCE [LARGE SCALE GENOMIC DNA]</scope>
    <source>
        <strain evidence="8 9">HLD2</strain>
    </source>
</reference>
<evidence type="ECO:0000256" key="2">
    <source>
        <dbReference type="ARBA" id="ARBA00002315"/>
    </source>
</evidence>
<evidence type="ECO:0000313" key="9">
    <source>
        <dbReference type="Proteomes" id="UP000199648"/>
    </source>
</evidence>
<dbReference type="Pfam" id="PF01676">
    <property type="entry name" value="Metalloenzyme"/>
    <property type="match status" value="1"/>
</dbReference>
<dbReference type="AlphaFoldDB" id="A0A1G5PJ24"/>
<comment type="similarity">
    <text evidence="4">Belongs to the BPG-independent phosphoglycerate mutase family. A-PGAM subfamily.</text>
</comment>
<evidence type="ECO:0000313" key="8">
    <source>
        <dbReference type="EMBL" id="SCZ49049.1"/>
    </source>
</evidence>
<dbReference type="GO" id="GO:0046872">
    <property type="term" value="F:metal ion binding"/>
    <property type="evidence" value="ECO:0007669"/>
    <property type="project" value="InterPro"/>
</dbReference>
<dbReference type="Gene3D" id="3.40.720.10">
    <property type="entry name" value="Alkaline Phosphatase, subunit A"/>
    <property type="match status" value="1"/>
</dbReference>
<keyword evidence="9" id="KW-1185">Reference proteome</keyword>
<comment type="function">
    <text evidence="2">Catalyzes the interconversion of 2-phosphoglycerate and 3-phosphoglycerate.</text>
</comment>
<comment type="catalytic activity">
    <reaction evidence="1">
        <text>(2R)-2-phosphoglycerate = (2R)-3-phosphoglycerate</text>
        <dbReference type="Rhea" id="RHEA:15901"/>
        <dbReference type="ChEBI" id="CHEBI:58272"/>
        <dbReference type="ChEBI" id="CHEBI:58289"/>
        <dbReference type="EC" id="5.4.2.12"/>
    </reaction>
</comment>
<dbReference type="GO" id="GO:0004619">
    <property type="term" value="F:phosphoglycerate mutase activity"/>
    <property type="evidence" value="ECO:0007669"/>
    <property type="project" value="UniProtKB-EC"/>
</dbReference>
<gene>
    <name evidence="8" type="ORF">SAMN03097708_00005</name>
</gene>
<dbReference type="InterPro" id="IPR006124">
    <property type="entry name" value="Metalloenzyme"/>
</dbReference>
<dbReference type="InterPro" id="IPR042253">
    <property type="entry name" value="Pglycerate_mutase_ApgM_sf"/>
</dbReference>
<accession>A0A1G5PJ24</accession>
<dbReference type="CDD" id="cd16011">
    <property type="entry name" value="iPGM_like"/>
    <property type="match status" value="1"/>
</dbReference>
<evidence type="ECO:0000256" key="3">
    <source>
        <dbReference type="ARBA" id="ARBA00004921"/>
    </source>
</evidence>
<feature type="region of interest" description="Disordered" evidence="6">
    <location>
        <begin position="176"/>
        <end position="199"/>
    </location>
</feature>
<evidence type="ECO:0000256" key="6">
    <source>
        <dbReference type="SAM" id="MobiDB-lite"/>
    </source>
</evidence>
<dbReference type="SUPFAM" id="SSF53649">
    <property type="entry name" value="Alkaline phosphatase-like"/>
    <property type="match status" value="1"/>
</dbReference>
<evidence type="ECO:0000259" key="7">
    <source>
        <dbReference type="Pfam" id="PF01676"/>
    </source>
</evidence>